<organism evidence="1 2">
    <name type="scientific">Asterophora parasitica</name>
    <dbReference type="NCBI Taxonomy" id="117018"/>
    <lineage>
        <taxon>Eukaryota</taxon>
        <taxon>Fungi</taxon>
        <taxon>Dikarya</taxon>
        <taxon>Basidiomycota</taxon>
        <taxon>Agaricomycotina</taxon>
        <taxon>Agaricomycetes</taxon>
        <taxon>Agaricomycetidae</taxon>
        <taxon>Agaricales</taxon>
        <taxon>Tricholomatineae</taxon>
        <taxon>Lyophyllaceae</taxon>
        <taxon>Asterophora</taxon>
    </lineage>
</organism>
<keyword evidence="2" id="KW-1185">Reference proteome</keyword>
<dbReference type="EMBL" id="JABCKV010000549">
    <property type="protein sequence ID" value="KAG5640712.1"/>
    <property type="molecule type" value="Genomic_DNA"/>
</dbReference>
<protein>
    <submittedName>
        <fullName evidence="1">Uncharacterized protein</fullName>
    </submittedName>
</protein>
<reference evidence="1" key="2">
    <citation type="submission" date="2021-10" db="EMBL/GenBank/DDBJ databases">
        <title>Phylogenomics reveals ancestral predisposition of the termite-cultivated fungus Termitomyces towards a domesticated lifestyle.</title>
        <authorList>
            <person name="Auxier B."/>
            <person name="Grum-Grzhimaylo A."/>
            <person name="Cardenas M.E."/>
            <person name="Lodge J.D."/>
            <person name="Laessoe T."/>
            <person name="Pedersen O."/>
            <person name="Smith M.E."/>
            <person name="Kuyper T.W."/>
            <person name="Franco-Molano E.A."/>
            <person name="Baroni T.J."/>
            <person name="Aanen D.K."/>
        </authorList>
    </citation>
    <scope>NUCLEOTIDE SEQUENCE</scope>
    <source>
        <strain evidence="1">AP01</strain>
        <tissue evidence="1">Mycelium</tissue>
    </source>
</reference>
<dbReference type="AlphaFoldDB" id="A0A9P7FY56"/>
<accession>A0A9P7FY56</accession>
<evidence type="ECO:0000313" key="2">
    <source>
        <dbReference type="Proteomes" id="UP000775547"/>
    </source>
</evidence>
<dbReference type="OrthoDB" id="2016913at2759"/>
<dbReference type="Proteomes" id="UP000775547">
    <property type="component" value="Unassembled WGS sequence"/>
</dbReference>
<name>A0A9P7FY56_9AGAR</name>
<dbReference type="InterPro" id="IPR011989">
    <property type="entry name" value="ARM-like"/>
</dbReference>
<dbReference type="Gene3D" id="1.25.10.10">
    <property type="entry name" value="Leucine-rich Repeat Variant"/>
    <property type="match status" value="1"/>
</dbReference>
<reference evidence="1" key="1">
    <citation type="submission" date="2020-07" db="EMBL/GenBank/DDBJ databases">
        <authorList>
            <person name="Nieuwenhuis M."/>
            <person name="Van De Peppel L.J.J."/>
        </authorList>
    </citation>
    <scope>NUCLEOTIDE SEQUENCE</scope>
    <source>
        <strain evidence="1">AP01</strain>
        <tissue evidence="1">Mycelium</tissue>
    </source>
</reference>
<comment type="caution">
    <text evidence="1">The sequence shown here is derived from an EMBL/GenBank/DDBJ whole genome shotgun (WGS) entry which is preliminary data.</text>
</comment>
<evidence type="ECO:0000313" key="1">
    <source>
        <dbReference type="EMBL" id="KAG5640712.1"/>
    </source>
</evidence>
<sequence length="130" mass="14703">MDRTAQDFTRSFYTLPPGGLDALLNSVIKALSLQERYSLVQACNFLVYLCLWCLNELINITSPQCTLINRSSVDEALAAEKQQMLQTYGRQIMKAVLEGFASVAPRRFVPVSKLNYYLADVLDRIASFRT</sequence>
<proteinExistence type="predicted"/>
<gene>
    <name evidence="1" type="ORF">DXG03_007469</name>
</gene>